<dbReference type="InterPro" id="IPR011066">
    <property type="entry name" value="MscS_channel_C_sf"/>
</dbReference>
<evidence type="ECO:0000256" key="3">
    <source>
        <dbReference type="ARBA" id="ARBA00022475"/>
    </source>
</evidence>
<accession>A0A0C5WZR8</accession>
<dbReference type="Gene3D" id="1.10.287.1260">
    <property type="match status" value="1"/>
</dbReference>
<name>A0A0C5WZR8_9GAMM</name>
<dbReference type="InterPro" id="IPR011014">
    <property type="entry name" value="MscS_channel_TM-2"/>
</dbReference>
<evidence type="ECO:0000313" key="11">
    <source>
        <dbReference type="Proteomes" id="UP000032303"/>
    </source>
</evidence>
<proteinExistence type="inferred from homology"/>
<dbReference type="SUPFAM" id="SSF82861">
    <property type="entry name" value="Mechanosensitive channel protein MscS (YggB), transmembrane region"/>
    <property type="match status" value="1"/>
</dbReference>
<feature type="transmembrane region" description="Helical" evidence="7">
    <location>
        <begin position="321"/>
        <end position="343"/>
    </location>
</feature>
<comment type="similarity">
    <text evidence="2">Belongs to the MscS (TC 1.A.23) family.</text>
</comment>
<protein>
    <submittedName>
        <fullName evidence="10">Putative mechanosensitive ion channel</fullName>
    </submittedName>
</protein>
<feature type="transmembrane region" description="Helical" evidence="7">
    <location>
        <begin position="287"/>
        <end position="309"/>
    </location>
</feature>
<sequence length="598" mass="68127">MKISAKLKHLFVFYLMTFGLHVSASTAFTLADTSSPKATLDSFLLASDIVIAHWQGETLETPEAQHAIAQAIRTMDMSLVTNRNRTVVVMERILLLREILDRFELSVIESTPDNHQIGDRLFWRFGQSDIAITRVENGDKQGQFVFAATSVQQLHRWYRKVQPIPYRDEARKDYYYDFLIGPGPLFSKSLVYSGPPELTKLYGSLPLWQWIALLLVFLVCKILIKLSFITGRCWNNRWEGRGQRWQVGTLLSLVVAGLIVLVTRRVIDDGIWITGGVYQFLSTAFLIWQFIFVAWFIMALFNYFATVYASNKHDGKHVDSSLIRVLARIFGGLTIATLAIYVVEFMGFSISPILAGLGVGGLAVALAIRPVLENVINGLTLYADGGIKIGELCRYGDKLGTIESIGLRSTRIRTLERSLITIPNSEFANMEIDNLERRDKRRMEHTFRVRAELTGEQLKLLVVNIRRVLLQHPQLEEEPLRARFMGVGEYAILVNVLAYIKCRDHDEFMAIQEDVLFMVMQQIEKVGVQLAFSTQYQFAGKLSTVDDELKKKAAQTVQKWHDTNNYPFPDFGSEYKYEIKDSIMYPAKTSATRLNFVS</sequence>
<comment type="subcellular location">
    <subcellularLocation>
        <location evidence="1">Cell membrane</location>
        <topology evidence="1">Multi-pass membrane protein</topology>
    </subcellularLocation>
</comment>
<evidence type="ECO:0000256" key="2">
    <source>
        <dbReference type="ARBA" id="ARBA00008017"/>
    </source>
</evidence>
<dbReference type="SUPFAM" id="SSF82689">
    <property type="entry name" value="Mechanosensitive channel protein MscS (YggB), C-terminal domain"/>
    <property type="match status" value="1"/>
</dbReference>
<evidence type="ECO:0000259" key="9">
    <source>
        <dbReference type="Pfam" id="PF00924"/>
    </source>
</evidence>
<keyword evidence="8" id="KW-0732">Signal</keyword>
<feature type="chain" id="PRO_5002195531" evidence="8">
    <location>
        <begin position="25"/>
        <end position="598"/>
    </location>
</feature>
<dbReference type="PANTHER" id="PTHR30566">
    <property type="entry name" value="YNAI-RELATED MECHANOSENSITIVE ION CHANNEL"/>
    <property type="match status" value="1"/>
</dbReference>
<dbReference type="InterPro" id="IPR006685">
    <property type="entry name" value="MscS_channel_2nd"/>
</dbReference>
<evidence type="ECO:0000256" key="5">
    <source>
        <dbReference type="ARBA" id="ARBA00022989"/>
    </source>
</evidence>
<dbReference type="PATRIC" id="fig|658445.3.peg.3832"/>
<evidence type="ECO:0000256" key="8">
    <source>
        <dbReference type="SAM" id="SignalP"/>
    </source>
</evidence>
<dbReference type="InterPro" id="IPR010920">
    <property type="entry name" value="LSM_dom_sf"/>
</dbReference>
<evidence type="ECO:0000313" key="10">
    <source>
        <dbReference type="EMBL" id="AJR08560.1"/>
    </source>
</evidence>
<dbReference type="Gene3D" id="2.30.30.60">
    <property type="match status" value="1"/>
</dbReference>
<dbReference type="KEGG" id="pgb:H744_2c1894"/>
<gene>
    <name evidence="10" type="ORF">H744_2c1894</name>
</gene>
<organism evidence="10 11">
    <name type="scientific">Photobacterium gaetbulicola Gung47</name>
    <dbReference type="NCBI Taxonomy" id="658445"/>
    <lineage>
        <taxon>Bacteria</taxon>
        <taxon>Pseudomonadati</taxon>
        <taxon>Pseudomonadota</taxon>
        <taxon>Gammaproteobacteria</taxon>
        <taxon>Vibrionales</taxon>
        <taxon>Vibrionaceae</taxon>
        <taxon>Photobacterium</taxon>
    </lineage>
</organism>
<feature type="domain" description="Mechanosensitive ion channel MscS" evidence="9">
    <location>
        <begin position="371"/>
        <end position="437"/>
    </location>
</feature>
<evidence type="ECO:0000256" key="1">
    <source>
        <dbReference type="ARBA" id="ARBA00004651"/>
    </source>
</evidence>
<dbReference type="GO" id="GO:0005886">
    <property type="term" value="C:plasma membrane"/>
    <property type="evidence" value="ECO:0007669"/>
    <property type="project" value="UniProtKB-SubCell"/>
</dbReference>
<dbReference type="Pfam" id="PF00924">
    <property type="entry name" value="MS_channel_2nd"/>
    <property type="match status" value="1"/>
</dbReference>
<dbReference type="STRING" id="658445.H744_2c1894"/>
<evidence type="ECO:0000256" key="6">
    <source>
        <dbReference type="ARBA" id="ARBA00023136"/>
    </source>
</evidence>
<keyword evidence="4 7" id="KW-0812">Transmembrane</keyword>
<dbReference type="AlphaFoldDB" id="A0A0C5WZR8"/>
<dbReference type="SUPFAM" id="SSF50182">
    <property type="entry name" value="Sm-like ribonucleoproteins"/>
    <property type="match status" value="1"/>
</dbReference>
<keyword evidence="11" id="KW-1185">Reference proteome</keyword>
<dbReference type="EMBL" id="CP005974">
    <property type="protein sequence ID" value="AJR08560.1"/>
    <property type="molecule type" value="Genomic_DNA"/>
</dbReference>
<reference evidence="10 11" key="1">
    <citation type="submission" date="2013-05" db="EMBL/GenBank/DDBJ databases">
        <title>Complete genome sequence of the lipase-producing bacterium Photobacterium gaetbulicola Gung47.</title>
        <authorList>
            <person name="Kim Y.-O."/>
        </authorList>
    </citation>
    <scope>NUCLEOTIDE SEQUENCE [LARGE SCALE GENOMIC DNA]</scope>
    <source>
        <strain evidence="10 11">Gung47</strain>
    </source>
</reference>
<dbReference type="InterPro" id="IPR023408">
    <property type="entry name" value="MscS_beta-dom_sf"/>
</dbReference>
<dbReference type="PANTHER" id="PTHR30566:SF5">
    <property type="entry name" value="MECHANOSENSITIVE ION CHANNEL PROTEIN 1, MITOCHONDRIAL-RELATED"/>
    <property type="match status" value="1"/>
</dbReference>
<keyword evidence="3" id="KW-1003">Cell membrane</keyword>
<dbReference type="GO" id="GO:0008381">
    <property type="term" value="F:mechanosensitive monoatomic ion channel activity"/>
    <property type="evidence" value="ECO:0007669"/>
    <property type="project" value="UniProtKB-ARBA"/>
</dbReference>
<evidence type="ECO:0000256" key="4">
    <source>
        <dbReference type="ARBA" id="ARBA00022692"/>
    </source>
</evidence>
<evidence type="ECO:0000256" key="7">
    <source>
        <dbReference type="SAM" id="Phobius"/>
    </source>
</evidence>
<keyword evidence="6 7" id="KW-0472">Membrane</keyword>
<feature type="signal peptide" evidence="8">
    <location>
        <begin position="1"/>
        <end position="24"/>
    </location>
</feature>
<keyword evidence="5 7" id="KW-1133">Transmembrane helix</keyword>
<feature type="transmembrane region" description="Helical" evidence="7">
    <location>
        <begin position="245"/>
        <end position="267"/>
    </location>
</feature>
<dbReference type="HOGENOM" id="CLU_015233_1_0_6"/>
<feature type="transmembrane region" description="Helical" evidence="7">
    <location>
        <begin position="207"/>
        <end position="224"/>
    </location>
</feature>
<dbReference type="Proteomes" id="UP000032303">
    <property type="component" value="Chromosome 2"/>
</dbReference>